<evidence type="ECO:0000313" key="2">
    <source>
        <dbReference type="EMBL" id="KAF5202520.1"/>
    </source>
</evidence>
<proteinExistence type="predicted"/>
<feature type="non-terminal residue" evidence="2">
    <location>
        <position position="312"/>
    </location>
</feature>
<keyword evidence="3" id="KW-1185">Reference proteome</keyword>
<protein>
    <recommendedName>
        <fullName evidence="1">Reverse transcriptase zinc-binding domain-containing protein</fullName>
    </recommendedName>
</protein>
<evidence type="ECO:0000313" key="3">
    <source>
        <dbReference type="Proteomes" id="UP000554482"/>
    </source>
</evidence>
<comment type="caution">
    <text evidence="2">The sequence shown here is derived from an EMBL/GenBank/DDBJ whole genome shotgun (WGS) entry which is preliminary data.</text>
</comment>
<dbReference type="Pfam" id="PF13966">
    <property type="entry name" value="zf-RVT"/>
    <property type="match status" value="1"/>
</dbReference>
<dbReference type="OrthoDB" id="1305726at2759"/>
<dbReference type="EMBL" id="JABWDY010008009">
    <property type="protein sequence ID" value="KAF5202520.1"/>
    <property type="molecule type" value="Genomic_DNA"/>
</dbReference>
<dbReference type="Proteomes" id="UP000554482">
    <property type="component" value="Unassembled WGS sequence"/>
</dbReference>
<reference evidence="2 3" key="1">
    <citation type="submission" date="2020-06" db="EMBL/GenBank/DDBJ databases">
        <title>Transcriptomic and genomic resources for Thalictrum thalictroides and T. hernandezii: Facilitating candidate gene discovery in an emerging model plant lineage.</title>
        <authorList>
            <person name="Arias T."/>
            <person name="Riano-Pachon D.M."/>
            <person name="Di Stilio V.S."/>
        </authorList>
    </citation>
    <scope>NUCLEOTIDE SEQUENCE [LARGE SCALE GENOMIC DNA]</scope>
    <source>
        <strain evidence="3">cv. WT478/WT964</strain>
        <tissue evidence="2">Leaves</tissue>
    </source>
</reference>
<gene>
    <name evidence="2" type="ORF">FRX31_007894</name>
</gene>
<accession>A0A7J6X1C5</accession>
<sequence>MKATWNLLTSNTLWAVFMRAKYIQNRSLTSIKLVTSTSRTWKDCWHCLEDIIEHSTWEFGPGNFSLTHENWMGIESLANKVPINCPQYSLNFAASRDFNLPLFSTQQQEYLRSQYRQLKENLQEDKRIWPHSQDGKFSIKSYIKLTQAHNPSYAILKRIWASFVPTKYSMFVWRLFYDVIPVDSVIIKCKIPMASKCLCCTNTSQESTIHLFIKGTLATYVWSHFNLMFDICPGGTISQTLELWFQRGRKGSMEQFICTLTPLMILWEVWRERCSRKYEEKHQWQSCSIIFKIRFWIIRLCDRFTPRRKSSE</sequence>
<dbReference type="AlphaFoldDB" id="A0A7J6X1C5"/>
<dbReference type="InterPro" id="IPR026960">
    <property type="entry name" value="RVT-Znf"/>
</dbReference>
<name>A0A7J6X1C5_THATH</name>
<organism evidence="2 3">
    <name type="scientific">Thalictrum thalictroides</name>
    <name type="common">Rue-anemone</name>
    <name type="synonym">Anemone thalictroides</name>
    <dbReference type="NCBI Taxonomy" id="46969"/>
    <lineage>
        <taxon>Eukaryota</taxon>
        <taxon>Viridiplantae</taxon>
        <taxon>Streptophyta</taxon>
        <taxon>Embryophyta</taxon>
        <taxon>Tracheophyta</taxon>
        <taxon>Spermatophyta</taxon>
        <taxon>Magnoliopsida</taxon>
        <taxon>Ranunculales</taxon>
        <taxon>Ranunculaceae</taxon>
        <taxon>Thalictroideae</taxon>
        <taxon>Thalictrum</taxon>
    </lineage>
</organism>
<feature type="domain" description="Reverse transcriptase zinc-binding" evidence="1">
    <location>
        <begin position="137"/>
        <end position="222"/>
    </location>
</feature>
<evidence type="ECO:0000259" key="1">
    <source>
        <dbReference type="Pfam" id="PF13966"/>
    </source>
</evidence>